<dbReference type="RefSeq" id="WP_269966235.1">
    <property type="nucleotide sequence ID" value="NZ_JAKMUS010000021.1"/>
</dbReference>
<proteinExistence type="predicted"/>
<dbReference type="AlphaFoldDB" id="A0A9X3LXX0"/>
<name>A0A9X3LXX0_9CORY</name>
<accession>A0A9X3LXX0</accession>
<comment type="caution">
    <text evidence="1">The sequence shown here is derived from an EMBL/GenBank/DDBJ whole genome shotgun (WGS) entry which is preliminary data.</text>
</comment>
<dbReference type="EMBL" id="JAKMUS010000021">
    <property type="protein sequence ID" value="MCZ9294818.1"/>
    <property type="molecule type" value="Genomic_DNA"/>
</dbReference>
<gene>
    <name evidence="1" type="ORF">L8U60_10000</name>
</gene>
<dbReference type="SUPFAM" id="SSF51971">
    <property type="entry name" value="Nucleotide-binding domain"/>
    <property type="match status" value="1"/>
</dbReference>
<sequence>MTHAAHRVAVIGHGPAAIETADLLICMGDYFVDLFSQSPAPTCLIRFGSTERTTNDRNTVPRLRLFGNLRIGTGDDTVSLGDLTHYYDTVIIANETTDTAGELVVLGNSAKAAATYDFLRTHTALPASRTTVVAAPSNADKPGAIIAFLESRKLPFTTWTGWHRPADRSRVTAAEWSCLLTMAHAVPATP</sequence>
<dbReference type="Gene3D" id="3.40.50.720">
    <property type="entry name" value="NAD(P)-binding Rossmann-like Domain"/>
    <property type="match status" value="1"/>
</dbReference>
<keyword evidence="2" id="KW-1185">Reference proteome</keyword>
<reference evidence="1" key="1">
    <citation type="submission" date="2022-02" db="EMBL/GenBank/DDBJ databases">
        <title>Corynebacterium sp. from urogenital microbiome.</title>
        <authorList>
            <person name="Cappelli E.A."/>
            <person name="Ribeiro T.G."/>
            <person name="Peixe L."/>
        </authorList>
    </citation>
    <scope>NUCLEOTIDE SEQUENCE</scope>
    <source>
        <strain evidence="1">C8Ua_172</strain>
    </source>
</reference>
<protein>
    <submittedName>
        <fullName evidence="1">Uncharacterized protein</fullName>
    </submittedName>
</protein>
<evidence type="ECO:0000313" key="2">
    <source>
        <dbReference type="Proteomes" id="UP001146468"/>
    </source>
</evidence>
<evidence type="ECO:0000313" key="1">
    <source>
        <dbReference type="EMBL" id="MCZ9294818.1"/>
    </source>
</evidence>
<dbReference type="Proteomes" id="UP001146468">
    <property type="component" value="Unassembled WGS sequence"/>
</dbReference>
<organism evidence="1 2">
    <name type="scientific">Corynebacterium meitnerae</name>
    <dbReference type="NCBI Taxonomy" id="2913498"/>
    <lineage>
        <taxon>Bacteria</taxon>
        <taxon>Bacillati</taxon>
        <taxon>Actinomycetota</taxon>
        <taxon>Actinomycetes</taxon>
        <taxon>Mycobacteriales</taxon>
        <taxon>Corynebacteriaceae</taxon>
        <taxon>Corynebacterium</taxon>
    </lineage>
</organism>